<reference evidence="2" key="1">
    <citation type="journal article" date="2014" name="Front. Microbiol.">
        <title>High frequency of phylogenetically diverse reductive dehalogenase-homologous genes in deep subseafloor sedimentary metagenomes.</title>
        <authorList>
            <person name="Kawai M."/>
            <person name="Futagami T."/>
            <person name="Toyoda A."/>
            <person name="Takaki Y."/>
            <person name="Nishi S."/>
            <person name="Hori S."/>
            <person name="Arai W."/>
            <person name="Tsubouchi T."/>
            <person name="Morono Y."/>
            <person name="Uchiyama I."/>
            <person name="Ito T."/>
            <person name="Fujiyama A."/>
            <person name="Inagaki F."/>
            <person name="Takami H."/>
        </authorList>
    </citation>
    <scope>NUCLEOTIDE SEQUENCE</scope>
    <source>
        <strain evidence="2">Expedition CK06-06</strain>
    </source>
</reference>
<feature type="non-terminal residue" evidence="2">
    <location>
        <position position="266"/>
    </location>
</feature>
<protein>
    <submittedName>
        <fullName evidence="2">Uncharacterized protein</fullName>
    </submittedName>
</protein>
<name>X0UKF0_9ZZZZ</name>
<feature type="non-terminal residue" evidence="2">
    <location>
        <position position="1"/>
    </location>
</feature>
<gene>
    <name evidence="2" type="ORF">S01H1_41654</name>
</gene>
<feature type="compositionally biased region" description="Polar residues" evidence="1">
    <location>
        <begin position="257"/>
        <end position="266"/>
    </location>
</feature>
<feature type="compositionally biased region" description="Basic and acidic residues" evidence="1">
    <location>
        <begin position="222"/>
        <end position="233"/>
    </location>
</feature>
<dbReference type="EMBL" id="BARS01026434">
    <property type="protein sequence ID" value="GAG00838.1"/>
    <property type="molecule type" value="Genomic_DNA"/>
</dbReference>
<feature type="compositionally biased region" description="Low complexity" evidence="1">
    <location>
        <begin position="235"/>
        <end position="247"/>
    </location>
</feature>
<feature type="region of interest" description="Disordered" evidence="1">
    <location>
        <begin position="195"/>
        <end position="266"/>
    </location>
</feature>
<dbReference type="AlphaFoldDB" id="X0UKF0"/>
<comment type="caution">
    <text evidence="2">The sequence shown here is derived from an EMBL/GenBank/DDBJ whole genome shotgun (WGS) entry which is preliminary data.</text>
</comment>
<proteinExistence type="predicted"/>
<sequence length="266" mass="28812">FMKHGLGITDEKLDEIVRPILGDGFFQEMEAVELFSLVAAAMTGSAFTKYVLKMFRSPEPIKVLAEGVEQAMKKKIPPKVVGSKQVKKKVDTGVKKAGNKLKKEADVNEGKAGALDIPTRQVDSSATIKNPLDKEALRIYGVSKFDDLEPFQQSALQPAKEGGLPGSFKIDLNEPFVPRGQRQVPDAPTATKVAHRKNVKQIKKAADEAEESGKATVKKRKPADQTKAKDKKGAVTSTTTTVEGGTRTIKEVRADGSIQTTVEPTV</sequence>
<evidence type="ECO:0000256" key="1">
    <source>
        <dbReference type="SAM" id="MobiDB-lite"/>
    </source>
</evidence>
<feature type="compositionally biased region" description="Basic and acidic residues" evidence="1">
    <location>
        <begin position="204"/>
        <end position="213"/>
    </location>
</feature>
<evidence type="ECO:0000313" key="2">
    <source>
        <dbReference type="EMBL" id="GAG00838.1"/>
    </source>
</evidence>
<accession>X0UKF0</accession>
<organism evidence="2">
    <name type="scientific">marine sediment metagenome</name>
    <dbReference type="NCBI Taxonomy" id="412755"/>
    <lineage>
        <taxon>unclassified sequences</taxon>
        <taxon>metagenomes</taxon>
        <taxon>ecological metagenomes</taxon>
    </lineage>
</organism>